<name>A0A4R3NSS2_9HYPH</name>
<evidence type="ECO:0000313" key="4">
    <source>
        <dbReference type="EMBL" id="TCT36277.1"/>
    </source>
</evidence>
<dbReference type="RefSeq" id="WP_132312565.1">
    <property type="nucleotide sequence ID" value="NZ_SMAR01000022.1"/>
</dbReference>
<dbReference type="Pfam" id="PF01958">
    <property type="entry name" value="Asp_DH_C"/>
    <property type="match status" value="1"/>
</dbReference>
<dbReference type="OrthoDB" id="8456681at2"/>
<dbReference type="InterPro" id="IPR005106">
    <property type="entry name" value="Asp/hSer_DH_NAD-bd"/>
</dbReference>
<dbReference type="Pfam" id="PF03447">
    <property type="entry name" value="NAD_binding_3"/>
    <property type="match status" value="1"/>
</dbReference>
<dbReference type="GO" id="GO:0009435">
    <property type="term" value="P:NAD+ biosynthetic process"/>
    <property type="evidence" value="ECO:0007669"/>
    <property type="project" value="InterPro"/>
</dbReference>
<dbReference type="Gene3D" id="3.40.50.720">
    <property type="entry name" value="NAD(P)-binding Rossmann-like Domain"/>
    <property type="match status" value="1"/>
</dbReference>
<proteinExistence type="inferred from homology"/>
<evidence type="ECO:0000259" key="2">
    <source>
        <dbReference type="Pfam" id="PF01958"/>
    </source>
</evidence>
<keyword evidence="5" id="KW-1185">Reference proteome</keyword>
<reference evidence="4 5" key="1">
    <citation type="submission" date="2019-03" db="EMBL/GenBank/DDBJ databases">
        <title>Freshwater and sediment microbial communities from various areas in North America, analyzing microbe dynamics in response to fracking.</title>
        <authorList>
            <person name="Lamendella R."/>
        </authorList>
    </citation>
    <scope>NUCLEOTIDE SEQUENCE [LARGE SCALE GENOMIC DNA]</scope>
    <source>
        <strain evidence="4 5">175.2</strain>
    </source>
</reference>
<dbReference type="InterPro" id="IPR002811">
    <property type="entry name" value="Asp_DH"/>
</dbReference>
<feature type="domain" description="Aspartate dehydrogenase" evidence="2">
    <location>
        <begin position="171"/>
        <end position="233"/>
    </location>
</feature>
<accession>A0A4R3NSS2</accession>
<gene>
    <name evidence="4" type="ORF">EDC90_10226</name>
</gene>
<dbReference type="PANTHER" id="PTHR31873:SF6">
    <property type="entry name" value="ASPARTATE DEHYDROGENASE DOMAIN-CONTAINING PROTEIN"/>
    <property type="match status" value="1"/>
</dbReference>
<organism evidence="4 5">
    <name type="scientific">Martelella mediterranea</name>
    <dbReference type="NCBI Taxonomy" id="293089"/>
    <lineage>
        <taxon>Bacteria</taxon>
        <taxon>Pseudomonadati</taxon>
        <taxon>Pseudomonadota</taxon>
        <taxon>Alphaproteobacteria</taxon>
        <taxon>Hyphomicrobiales</taxon>
        <taxon>Aurantimonadaceae</taxon>
        <taxon>Martelella</taxon>
    </lineage>
</organism>
<dbReference type="EMBL" id="SMAR01000022">
    <property type="protein sequence ID" value="TCT36277.1"/>
    <property type="molecule type" value="Genomic_DNA"/>
</dbReference>
<dbReference type="InterPro" id="IPR036291">
    <property type="entry name" value="NAD(P)-bd_dom_sf"/>
</dbReference>
<evidence type="ECO:0000259" key="3">
    <source>
        <dbReference type="Pfam" id="PF03447"/>
    </source>
</evidence>
<comment type="caution">
    <text evidence="4">The sequence shown here is derived from an EMBL/GenBank/DDBJ whole genome shotgun (WGS) entry which is preliminary data.</text>
</comment>
<dbReference type="GO" id="GO:0033735">
    <property type="term" value="F:aspartate dehydrogenase [NAD(P)+] activity"/>
    <property type="evidence" value="ECO:0007669"/>
    <property type="project" value="InterPro"/>
</dbReference>
<dbReference type="PANTHER" id="PTHR31873">
    <property type="entry name" value="L-ASPARTATE DEHYDROGENASE-RELATED"/>
    <property type="match status" value="1"/>
</dbReference>
<evidence type="ECO:0000256" key="1">
    <source>
        <dbReference type="ARBA" id="ARBA00008331"/>
    </source>
</evidence>
<dbReference type="Gene3D" id="3.30.360.10">
    <property type="entry name" value="Dihydrodipicolinate Reductase, domain 2"/>
    <property type="match status" value="1"/>
</dbReference>
<dbReference type="GO" id="GO:0050661">
    <property type="term" value="F:NADP binding"/>
    <property type="evidence" value="ECO:0007669"/>
    <property type="project" value="InterPro"/>
</dbReference>
<evidence type="ECO:0000313" key="5">
    <source>
        <dbReference type="Proteomes" id="UP000295097"/>
    </source>
</evidence>
<dbReference type="SUPFAM" id="SSF51735">
    <property type="entry name" value="NAD(P)-binding Rossmann-fold domains"/>
    <property type="match status" value="1"/>
</dbReference>
<protein>
    <submittedName>
        <fullName evidence="4">Aspartate dehydrogenase</fullName>
    </submittedName>
</protein>
<feature type="domain" description="Aspartate/homoserine dehydrogenase NAD-binding" evidence="3">
    <location>
        <begin position="15"/>
        <end position="124"/>
    </location>
</feature>
<dbReference type="SUPFAM" id="SSF55347">
    <property type="entry name" value="Glyceraldehyde-3-phosphate dehydrogenase-like, C-terminal domain"/>
    <property type="match status" value="1"/>
</dbReference>
<dbReference type="Proteomes" id="UP000295097">
    <property type="component" value="Unassembled WGS sequence"/>
</dbReference>
<comment type="similarity">
    <text evidence="1">Belongs to the L-aspartate dehydrogenase family.</text>
</comment>
<dbReference type="AlphaFoldDB" id="A0A4R3NSS2"/>
<sequence length="266" mass="28445">MKHESDARERIAILGYGRIGKTVAERLLRDDFAILTDVVTRRCKAASASLPDAVRLHERLDDALSQKQDVVIECASPALLAEHAPAILGSGADLVAVSLSAFTAPETEARILRAAEAGPGRLFIPSGAACALPLLRVAKQAGIDHVHFRQTYPPSVWQKIAGGAPETGFHGVFFRGSVREAAKLFPRNLNAAVGIALAGLGMDETTIELVAHPGIANMRYELEIESLGAPMRLDIGPYDDLAEEATDHTAFSVLSMLKQRSAAVCF</sequence>